<protein>
    <submittedName>
        <fullName evidence="1">Uncharacterized protein</fullName>
    </submittedName>
</protein>
<feature type="non-terminal residue" evidence="1">
    <location>
        <position position="127"/>
    </location>
</feature>
<evidence type="ECO:0000313" key="2">
    <source>
        <dbReference type="Proteomes" id="UP000829447"/>
    </source>
</evidence>
<gene>
    <name evidence="1" type="ORF">PGIGA_G00175830</name>
</gene>
<dbReference type="EMBL" id="CM040481">
    <property type="protein sequence ID" value="MCI4395036.1"/>
    <property type="molecule type" value="Genomic_DNA"/>
</dbReference>
<keyword evidence="2" id="KW-1185">Reference proteome</keyword>
<evidence type="ECO:0000313" key="1">
    <source>
        <dbReference type="EMBL" id="MCI4395036.1"/>
    </source>
</evidence>
<name>A0ACC5XUY0_PANGG</name>
<sequence length="127" mass="15161">MASNLERDFENLYESIEKVDKTHMTDTQYRAVFRLTALWLGVMCILQATLNITLRLHFNSETETETETELLNTSYYNLTIDELRTSYADLVKEKHQLQTSYTDLVKERDWLMRNREELQKMFPKLGE</sequence>
<proteinExistence type="predicted"/>
<dbReference type="Proteomes" id="UP000829447">
    <property type="component" value="Linkage Group LG28"/>
</dbReference>
<organism evidence="1 2">
    <name type="scientific">Pangasianodon gigas</name>
    <name type="common">Mekong giant catfish</name>
    <name type="synonym">Pangasius gigas</name>
    <dbReference type="NCBI Taxonomy" id="30993"/>
    <lineage>
        <taxon>Eukaryota</taxon>
        <taxon>Metazoa</taxon>
        <taxon>Chordata</taxon>
        <taxon>Craniata</taxon>
        <taxon>Vertebrata</taxon>
        <taxon>Euteleostomi</taxon>
        <taxon>Actinopterygii</taxon>
        <taxon>Neopterygii</taxon>
        <taxon>Teleostei</taxon>
        <taxon>Ostariophysi</taxon>
        <taxon>Siluriformes</taxon>
        <taxon>Pangasiidae</taxon>
        <taxon>Pangasianodon</taxon>
    </lineage>
</organism>
<reference evidence="1 2" key="1">
    <citation type="journal article" date="2022" name="bioRxiv">
        <title>An ancient truncated duplication of the anti-Mullerian hormone receptor type 2 gene is a potential conserved master sex determinant in the Pangasiidae catfish family.</title>
        <authorList>
            <person name="Wen M."/>
            <person name="Pan Q."/>
            <person name="Jouanno E."/>
            <person name="Montfort J."/>
            <person name="Zahm M."/>
            <person name="Cabau C."/>
            <person name="Klopp C."/>
            <person name="Iampietro C."/>
            <person name="Roques C."/>
            <person name="Bouchez O."/>
            <person name="Castinel A."/>
            <person name="Donnadieu C."/>
            <person name="Parrinello H."/>
            <person name="Poncet C."/>
            <person name="Belmonte E."/>
            <person name="Gautier V."/>
            <person name="Avarre J.-C."/>
            <person name="Dugue R."/>
            <person name="Gustiano R."/>
            <person name="Ha T.T.T."/>
            <person name="Campet M."/>
            <person name="Sriphairoj K."/>
            <person name="Ribolli J."/>
            <person name="de Almeida F.L."/>
            <person name="Desvignes T."/>
            <person name="Postlethwait J.H."/>
            <person name="Bucao C.F."/>
            <person name="Robinson-Rechavi M."/>
            <person name="Bobe J."/>
            <person name="Herpin A."/>
            <person name="Guiguen Y."/>
        </authorList>
    </citation>
    <scope>NUCLEOTIDE SEQUENCE [LARGE SCALE GENOMIC DNA]</scope>
    <source>
        <strain evidence="1">YG-Dec2019</strain>
    </source>
</reference>
<accession>A0ACC5XUY0</accession>
<comment type="caution">
    <text evidence="1">The sequence shown here is derived from an EMBL/GenBank/DDBJ whole genome shotgun (WGS) entry which is preliminary data.</text>
</comment>